<dbReference type="EMBL" id="CM024799">
    <property type="protein sequence ID" value="KAG8013421.1"/>
    <property type="molecule type" value="Genomic_DNA"/>
</dbReference>
<protein>
    <submittedName>
        <fullName evidence="1">Uncharacterized protein</fullName>
    </submittedName>
</protein>
<keyword evidence="2" id="KW-1185">Reference proteome</keyword>
<proteinExistence type="predicted"/>
<comment type="caution">
    <text evidence="1">The sequence shown here is derived from an EMBL/GenBank/DDBJ whole genome shotgun (WGS) entry which is preliminary data.</text>
</comment>
<evidence type="ECO:0000313" key="1">
    <source>
        <dbReference type="EMBL" id="KAG8013421.1"/>
    </source>
</evidence>
<sequence>MAADACPPGWILMNSLCYYFSFTDNAFLRTWQRARDFCQIYGGDLAVIDSKDKELLKYNKQRDRLLDGTEASHRGRELDMGGWKKYWLREGNCGRCPPRWIIFNSSCYFFSYTESRTVRKNWPDSRANCITRGADLVVIDNEEEQTFVSDTIENMKISPHEWENGFWVGLRDTEIEGTWVWINNVTEVEQRYWMDGEPNDNGHRGEDCAAVHYKPTNPWKTRNDVICQGVVRHWICEMTSS</sequence>
<gene>
    <name evidence="1" type="ORF">GBF38_021772</name>
</gene>
<name>A0ACB7FGM6_NIBAL</name>
<organism evidence="1 2">
    <name type="scientific">Nibea albiflora</name>
    <name type="common">Yellow drum</name>
    <name type="synonym">Corvina albiflora</name>
    <dbReference type="NCBI Taxonomy" id="240163"/>
    <lineage>
        <taxon>Eukaryota</taxon>
        <taxon>Metazoa</taxon>
        <taxon>Chordata</taxon>
        <taxon>Craniata</taxon>
        <taxon>Vertebrata</taxon>
        <taxon>Euteleostomi</taxon>
        <taxon>Actinopterygii</taxon>
        <taxon>Neopterygii</taxon>
        <taxon>Teleostei</taxon>
        <taxon>Neoteleostei</taxon>
        <taxon>Acanthomorphata</taxon>
        <taxon>Eupercaria</taxon>
        <taxon>Sciaenidae</taxon>
        <taxon>Nibea</taxon>
    </lineage>
</organism>
<reference evidence="1" key="1">
    <citation type="submission" date="2020-04" db="EMBL/GenBank/DDBJ databases">
        <title>A chromosome-scale assembly and high-density genetic map of the yellow drum (Nibea albiflora) genome.</title>
        <authorList>
            <person name="Xu D."/>
            <person name="Zhang W."/>
            <person name="Chen R."/>
            <person name="Tan P."/>
            <person name="Wang L."/>
            <person name="Song H."/>
            <person name="Tian L."/>
            <person name="Zhu Q."/>
            <person name="Wang B."/>
        </authorList>
    </citation>
    <scope>NUCLEOTIDE SEQUENCE</scope>
    <source>
        <strain evidence="1">ZJHYS-2018</strain>
    </source>
</reference>
<accession>A0ACB7FGM6</accession>
<evidence type="ECO:0000313" key="2">
    <source>
        <dbReference type="Proteomes" id="UP000805704"/>
    </source>
</evidence>
<dbReference type="Proteomes" id="UP000805704">
    <property type="component" value="Chromosome 11"/>
</dbReference>